<reference evidence="1 2" key="1">
    <citation type="journal article" date="2015" name="Genome Announc.">
        <title>Closed Genome Sequence of Octadecabacter temperatus SB1, the First Mesophilic Species of the Genus Octadecabacter.</title>
        <authorList>
            <person name="Voget S."/>
            <person name="Billerbeck S."/>
            <person name="Simon M."/>
            <person name="Daniel R."/>
        </authorList>
    </citation>
    <scope>NUCLEOTIDE SEQUENCE [LARGE SCALE GENOMIC DNA]</scope>
    <source>
        <strain evidence="1 2">SB1</strain>
    </source>
</reference>
<dbReference type="OrthoDB" id="7839213at2"/>
<dbReference type="STRING" id="1458307.OSB_22480"/>
<dbReference type="RefSeq" id="WP_049835060.1">
    <property type="nucleotide sequence ID" value="NZ_CP012160.1"/>
</dbReference>
<protein>
    <submittedName>
        <fullName evidence="1">Uncharacterized protein</fullName>
    </submittedName>
</protein>
<accession>A0A0K0Y786</accession>
<evidence type="ECO:0000313" key="1">
    <source>
        <dbReference type="EMBL" id="AKS46785.1"/>
    </source>
</evidence>
<proteinExistence type="predicted"/>
<sequence length="162" mass="16727">MKRKLALAALVSLSSSVALANTIPEVGCFTRIYSADHLASNPNQGVAAMRLLLVHTPEYAASVTAVLDVTMADQGQGRADNVGGHTLSVGLGCLSMRCHSDGDAGGIDISRQSSDGITFQGSALLGDWEQDHLPSSSLSEGTGQPTVYRLNAASAGSCEGMY</sequence>
<dbReference type="AlphaFoldDB" id="A0A0K0Y786"/>
<evidence type="ECO:0000313" key="2">
    <source>
        <dbReference type="Proteomes" id="UP000067444"/>
    </source>
</evidence>
<dbReference type="EMBL" id="CP012160">
    <property type="protein sequence ID" value="AKS46785.1"/>
    <property type="molecule type" value="Genomic_DNA"/>
</dbReference>
<keyword evidence="2" id="KW-1185">Reference proteome</keyword>
<dbReference type="Proteomes" id="UP000067444">
    <property type="component" value="Chromosome"/>
</dbReference>
<organism evidence="1 2">
    <name type="scientific">Octadecabacter temperatus</name>
    <dbReference type="NCBI Taxonomy" id="1458307"/>
    <lineage>
        <taxon>Bacteria</taxon>
        <taxon>Pseudomonadati</taxon>
        <taxon>Pseudomonadota</taxon>
        <taxon>Alphaproteobacteria</taxon>
        <taxon>Rhodobacterales</taxon>
        <taxon>Roseobacteraceae</taxon>
        <taxon>Octadecabacter</taxon>
    </lineage>
</organism>
<gene>
    <name evidence="1" type="ORF">OSB_22480</name>
</gene>
<name>A0A0K0Y786_9RHOB</name>
<dbReference type="KEGG" id="otm:OSB_22480"/>